<organism evidence="2 3">
    <name type="scientific">Tenacibaculum holothuriorum</name>
    <dbReference type="NCBI Taxonomy" id="1635173"/>
    <lineage>
        <taxon>Bacteria</taxon>
        <taxon>Pseudomonadati</taxon>
        <taxon>Bacteroidota</taxon>
        <taxon>Flavobacteriia</taxon>
        <taxon>Flavobacteriales</taxon>
        <taxon>Flavobacteriaceae</taxon>
        <taxon>Tenacibaculum</taxon>
    </lineage>
</organism>
<dbReference type="Proteomes" id="UP000194221">
    <property type="component" value="Unassembled WGS sequence"/>
</dbReference>
<feature type="transmembrane region" description="Helical" evidence="1">
    <location>
        <begin position="34"/>
        <end position="51"/>
    </location>
</feature>
<keyword evidence="1" id="KW-1133">Transmembrane helix</keyword>
<sequence>MFSNQIKTPHEYNSISQKPKIYWGIRWSNLPNKFVPSALLHLALFVVFFNSKKIFFFKSNTDKLNIMKETEKLTQKEINQLLGINEKSFFTPKFIIKTTIILIMINVLLLLFLSLFHS</sequence>
<dbReference type="EMBL" id="LAPZ01000001">
    <property type="protein sequence ID" value="OSY89321.1"/>
    <property type="molecule type" value="Genomic_DNA"/>
</dbReference>
<keyword evidence="1" id="KW-0812">Transmembrane</keyword>
<keyword evidence="3" id="KW-1185">Reference proteome</keyword>
<evidence type="ECO:0000313" key="2">
    <source>
        <dbReference type="EMBL" id="OSY89321.1"/>
    </source>
</evidence>
<dbReference type="InParanoid" id="A0A1Y2PH45"/>
<evidence type="ECO:0000313" key="3">
    <source>
        <dbReference type="Proteomes" id="UP000194221"/>
    </source>
</evidence>
<gene>
    <name evidence="2" type="ORF">WH52_01390</name>
</gene>
<dbReference type="AlphaFoldDB" id="A0A1Y2PH45"/>
<comment type="caution">
    <text evidence="2">The sequence shown here is derived from an EMBL/GenBank/DDBJ whole genome shotgun (WGS) entry which is preliminary data.</text>
</comment>
<keyword evidence="1" id="KW-0472">Membrane</keyword>
<name>A0A1Y2PH45_9FLAO</name>
<reference evidence="2 3" key="1">
    <citation type="submission" date="2015-03" db="EMBL/GenBank/DDBJ databases">
        <title>Genome sequence of Tenacibaculum sp. S2-2, isolated from intestinal microbiota of sea cucumber, Apostichopus japonicas.</title>
        <authorList>
            <person name="Shao Z."/>
            <person name="Wang L."/>
            <person name="Li X."/>
        </authorList>
    </citation>
    <scope>NUCLEOTIDE SEQUENCE [LARGE SCALE GENOMIC DNA]</scope>
    <source>
        <strain evidence="2 3">S2-2</strain>
    </source>
</reference>
<evidence type="ECO:0000256" key="1">
    <source>
        <dbReference type="SAM" id="Phobius"/>
    </source>
</evidence>
<feature type="transmembrane region" description="Helical" evidence="1">
    <location>
        <begin position="94"/>
        <end position="116"/>
    </location>
</feature>
<protein>
    <submittedName>
        <fullName evidence="2">Uncharacterized protein</fullName>
    </submittedName>
</protein>
<proteinExistence type="predicted"/>
<accession>A0A1Y2PH45</accession>